<feature type="compositionally biased region" description="Gly residues" evidence="1">
    <location>
        <begin position="204"/>
        <end position="215"/>
    </location>
</feature>
<reference evidence="3 4" key="1">
    <citation type="submission" date="2015-09" db="EMBL/GenBank/DDBJ databases">
        <title>Draft genome sequence of Hydrogenibacillus schlegelii DSM 2000.</title>
        <authorList>
            <person name="Hemp J."/>
        </authorList>
    </citation>
    <scope>NUCLEOTIDE SEQUENCE [LARGE SCALE GENOMIC DNA]</scope>
    <source>
        <strain evidence="3 4">MA 48</strain>
    </source>
</reference>
<feature type="region of interest" description="Disordered" evidence="1">
    <location>
        <begin position="159"/>
        <end position="215"/>
    </location>
</feature>
<dbReference type="InterPro" id="IPR032693">
    <property type="entry name" value="YtkA-like_dom"/>
</dbReference>
<keyword evidence="4" id="KW-1185">Reference proteome</keyword>
<organism evidence="3 4">
    <name type="scientific">Hydrogenibacillus schlegelii</name>
    <name type="common">Bacillus schlegelii</name>
    <dbReference type="NCBI Taxonomy" id="1484"/>
    <lineage>
        <taxon>Bacteria</taxon>
        <taxon>Bacillati</taxon>
        <taxon>Bacillota</taxon>
        <taxon>Bacilli</taxon>
        <taxon>Bacillales</taxon>
        <taxon>Bacillales Family X. Incertae Sedis</taxon>
        <taxon>Hydrogenibacillus</taxon>
    </lineage>
</organism>
<name>A0A132N1J1_HYDSH</name>
<dbReference type="InterPro" id="IPR013783">
    <property type="entry name" value="Ig-like_fold"/>
</dbReference>
<evidence type="ECO:0000313" key="3">
    <source>
        <dbReference type="EMBL" id="OAR04106.1"/>
    </source>
</evidence>
<gene>
    <name evidence="3" type="ORF">SA87_06455</name>
</gene>
<evidence type="ECO:0000313" key="4">
    <source>
        <dbReference type="Proteomes" id="UP000243024"/>
    </source>
</evidence>
<comment type="caution">
    <text evidence="3">The sequence shown here is derived from an EMBL/GenBank/DDBJ whole genome shotgun (WGS) entry which is preliminary data.</text>
</comment>
<proteinExistence type="predicted"/>
<dbReference type="AlphaFoldDB" id="A0A132N1J1"/>
<dbReference type="Proteomes" id="UP000243024">
    <property type="component" value="Unassembled WGS sequence"/>
</dbReference>
<dbReference type="PROSITE" id="PS51257">
    <property type="entry name" value="PROKAR_LIPOPROTEIN"/>
    <property type="match status" value="1"/>
</dbReference>
<evidence type="ECO:0000259" key="2">
    <source>
        <dbReference type="Pfam" id="PF13115"/>
    </source>
</evidence>
<dbReference type="OrthoDB" id="2871818at2"/>
<evidence type="ECO:0000256" key="1">
    <source>
        <dbReference type="SAM" id="MobiDB-lite"/>
    </source>
</evidence>
<dbReference type="RefSeq" id="WP_066201235.1">
    <property type="nucleotide sequence ID" value="NZ_CBCSAS010000014.1"/>
</dbReference>
<dbReference type="EMBL" id="JXBB01000023">
    <property type="protein sequence ID" value="OAR04106.1"/>
    <property type="molecule type" value="Genomic_DNA"/>
</dbReference>
<protein>
    <recommendedName>
        <fullName evidence="2">YtkA-like domain-containing protein</fullName>
    </recommendedName>
</protein>
<dbReference type="Gene3D" id="2.60.40.10">
    <property type="entry name" value="Immunoglobulins"/>
    <property type="match status" value="1"/>
</dbReference>
<feature type="domain" description="YtkA-like" evidence="2">
    <location>
        <begin position="45"/>
        <end position="123"/>
    </location>
</feature>
<dbReference type="Pfam" id="PF13115">
    <property type="entry name" value="YtkA"/>
    <property type="match status" value="1"/>
</dbReference>
<dbReference type="STRING" id="1484.SA87_06455"/>
<sequence length="215" mass="22426">MRSGMRSKRGWALFLGVGLLFALQACGFGDKAPEGTGEKPAPDVEALTVKLEAPADVVETGAATPFRVRVEDERGQPVDVEKVYLFTNMEGMHHPTEGTMRHVGPGTYELRLPLAMAGEWYAEVTVTAGGKTKTFTGYTVRAEGKMVHAFMKGYNADEQGELPEGWKPGAADGPGDRDHASGSGAMDLGGDESGASQGDAGTEAGSGHGEGGGKP</sequence>
<accession>A0A132N1J1</accession>